<keyword evidence="1" id="KW-0732">Signal</keyword>
<dbReference type="RefSeq" id="WP_081200097.1">
    <property type="nucleotide sequence ID" value="NZ_FOCZ01000015.1"/>
</dbReference>
<protein>
    <recommendedName>
        <fullName evidence="4">Peptidase C-terminal archaeal/bacterial domain-containing protein</fullName>
    </recommendedName>
</protein>
<comment type="caution">
    <text evidence="2">The sequence shown here is derived from an EMBL/GenBank/DDBJ whole genome shotgun (WGS) entry which is preliminary data.</text>
</comment>
<accession>A0A1V9EUC1</accession>
<evidence type="ECO:0000313" key="3">
    <source>
        <dbReference type="Proteomes" id="UP000192610"/>
    </source>
</evidence>
<dbReference type="EMBL" id="LVXG01000013">
    <property type="protein sequence ID" value="OQP49767.1"/>
    <property type="molecule type" value="Genomic_DNA"/>
</dbReference>
<feature type="signal peptide" evidence="1">
    <location>
        <begin position="1"/>
        <end position="26"/>
    </location>
</feature>
<name>A0A1V9EUC1_9BACT</name>
<dbReference type="Proteomes" id="UP000192610">
    <property type="component" value="Unassembled WGS sequence"/>
</dbReference>
<sequence>MKMFFVHKKTILTTGLLVAFSAMILAGCDDATTAAEQSSEPATASSTEKKWTEVLSLKGSGTKNSASFHLNGGKARVKYSFKADEMGMFAFYVVPEGTDLNKEGGFPDGESEKTESSETYITKEAGNYYISVNSANGNWDISVEEEK</sequence>
<organism evidence="2 3">
    <name type="scientific">Niastella yeongjuensis</name>
    <dbReference type="NCBI Taxonomy" id="354355"/>
    <lineage>
        <taxon>Bacteria</taxon>
        <taxon>Pseudomonadati</taxon>
        <taxon>Bacteroidota</taxon>
        <taxon>Chitinophagia</taxon>
        <taxon>Chitinophagales</taxon>
        <taxon>Chitinophagaceae</taxon>
        <taxon>Niastella</taxon>
    </lineage>
</organism>
<gene>
    <name evidence="2" type="ORF">A4H97_28160</name>
</gene>
<dbReference type="PROSITE" id="PS51257">
    <property type="entry name" value="PROKAR_LIPOPROTEIN"/>
    <property type="match status" value="1"/>
</dbReference>
<proteinExistence type="predicted"/>
<dbReference type="OrthoDB" id="2004788at2"/>
<evidence type="ECO:0000256" key="1">
    <source>
        <dbReference type="SAM" id="SignalP"/>
    </source>
</evidence>
<feature type="chain" id="PRO_5010696939" description="Peptidase C-terminal archaeal/bacterial domain-containing protein" evidence="1">
    <location>
        <begin position="27"/>
        <end position="147"/>
    </location>
</feature>
<reference evidence="3" key="1">
    <citation type="submission" date="2016-04" db="EMBL/GenBank/DDBJ databases">
        <authorList>
            <person name="Chen L."/>
            <person name="Zhuang W."/>
            <person name="Wang G."/>
        </authorList>
    </citation>
    <scope>NUCLEOTIDE SEQUENCE [LARGE SCALE GENOMIC DNA]</scope>
    <source>
        <strain evidence="3">17621</strain>
    </source>
</reference>
<dbReference type="AlphaFoldDB" id="A0A1V9EUC1"/>
<evidence type="ECO:0008006" key="4">
    <source>
        <dbReference type="Google" id="ProtNLM"/>
    </source>
</evidence>
<keyword evidence="3" id="KW-1185">Reference proteome</keyword>
<evidence type="ECO:0000313" key="2">
    <source>
        <dbReference type="EMBL" id="OQP49767.1"/>
    </source>
</evidence>